<dbReference type="Pfam" id="PF23717">
    <property type="entry name" value="DUF7159"/>
    <property type="match status" value="1"/>
</dbReference>
<dbReference type="Proteomes" id="UP000078396">
    <property type="component" value="Unassembled WGS sequence"/>
</dbReference>
<evidence type="ECO:0000313" key="3">
    <source>
        <dbReference type="EMBL" id="OAN26446.1"/>
    </source>
</evidence>
<feature type="compositionally biased region" description="Low complexity" evidence="1">
    <location>
        <begin position="374"/>
        <end position="384"/>
    </location>
</feature>
<evidence type="ECO:0000259" key="2">
    <source>
        <dbReference type="Pfam" id="PF23717"/>
    </source>
</evidence>
<dbReference type="EMBL" id="LWCS01000098">
    <property type="protein sequence ID" value="OAN26446.1"/>
    <property type="molecule type" value="Genomic_DNA"/>
</dbReference>
<sequence length="384" mass="39070">MRVVLGLSLTANSAVWVLVDTYDGSILADEVVPLESVNEIARAAARSVQAFALQSERDIDGVRLVWDEEARAHGIRLRTKMRLFGFDTVETVSEEAAREGRNRTARHIAPHMVLAYGAARADLDTDTDKGVLGRLVARVPGVHPGDRGGGMPTGGGRVAGLREAGSEAALRLSDRFRHVGSTLSRPVPAAAAGIAFLAAVSGLVGWALLGGTSPSYETPDTAAAEVVVPAPAAPAVPAVPPAPQAVAAPVPAPEAVIEQELTAPETLPAVDELPEYSTVVPETLETWAESEITTTPEVLVPEAPAALAAEAPVAAAVQGVGSTAPEQGLIPTEEPHLTGVGPLAGPPAQAATAPIAQATPATVPSTPAPPAPAGPLGAFLSALP</sequence>
<feature type="region of interest" description="Disordered" evidence="1">
    <location>
        <begin position="324"/>
        <end position="384"/>
    </location>
</feature>
<dbReference type="InterPro" id="IPR055583">
    <property type="entry name" value="DUF7159"/>
</dbReference>
<protein>
    <recommendedName>
        <fullName evidence="2">DUF7159 domain-containing protein</fullName>
    </recommendedName>
</protein>
<dbReference type="STRING" id="912594.AWC12_26340"/>
<gene>
    <name evidence="3" type="ORF">A4X20_12405</name>
</gene>
<feature type="domain" description="DUF7159" evidence="2">
    <location>
        <begin position="3"/>
        <end position="99"/>
    </location>
</feature>
<name>A0A178LBF8_MYCIR</name>
<feature type="compositionally biased region" description="Low complexity" evidence="1">
    <location>
        <begin position="339"/>
        <end position="365"/>
    </location>
</feature>
<comment type="caution">
    <text evidence="3">The sequence shown here is derived from an EMBL/GenBank/DDBJ whole genome shotgun (WGS) entry which is preliminary data.</text>
</comment>
<evidence type="ECO:0000256" key="1">
    <source>
        <dbReference type="SAM" id="MobiDB-lite"/>
    </source>
</evidence>
<dbReference type="AlphaFoldDB" id="A0A178LBF8"/>
<dbReference type="OrthoDB" id="4750676at2"/>
<organism evidence="3 4">
    <name type="scientific">Mycolicibacterium iranicum</name>
    <name type="common">Mycobacterium iranicum</name>
    <dbReference type="NCBI Taxonomy" id="912594"/>
    <lineage>
        <taxon>Bacteria</taxon>
        <taxon>Bacillati</taxon>
        <taxon>Actinomycetota</taxon>
        <taxon>Actinomycetes</taxon>
        <taxon>Mycobacteriales</taxon>
        <taxon>Mycobacteriaceae</taxon>
        <taxon>Mycolicibacterium</taxon>
    </lineage>
</organism>
<dbReference type="RefSeq" id="WP_064285443.1">
    <property type="nucleotide sequence ID" value="NZ_LWCS01000098.1"/>
</dbReference>
<evidence type="ECO:0000313" key="4">
    <source>
        <dbReference type="Proteomes" id="UP000078396"/>
    </source>
</evidence>
<reference evidence="3 4" key="1">
    <citation type="submission" date="2016-04" db="EMBL/GenBank/DDBJ databases">
        <title>Draft Genome Sequences of Staphylococcus capitis Strain H36, S. capitis Strain H65, S. cohnii Strain H62, S. hominis Strain H69, Mycobacterium iranicum Strain H39, Plantibacter sp. Strain H53, Pseudomonas oryzihabitans Strain H72, and Microbacterium sp. Strain H83, isolated from residential settings.</title>
        <authorList>
            <person name="Lymperopoulou D."/>
            <person name="Adams R.I."/>
            <person name="Lindow S."/>
            <person name="Coil D.A."/>
            <person name="Jospin G."/>
            <person name="Eisen J.A."/>
        </authorList>
    </citation>
    <scope>NUCLEOTIDE SEQUENCE [LARGE SCALE GENOMIC DNA]</scope>
    <source>
        <strain evidence="3 4">H39</strain>
    </source>
</reference>
<accession>A0A178LBF8</accession>
<proteinExistence type="predicted"/>